<dbReference type="InterPro" id="IPR013087">
    <property type="entry name" value="Znf_C2H2_type"/>
</dbReference>
<dbReference type="GO" id="GO:0006606">
    <property type="term" value="P:protein import into nucleus"/>
    <property type="evidence" value="ECO:0007669"/>
    <property type="project" value="TreeGrafter"/>
</dbReference>
<evidence type="ECO:0000256" key="5">
    <source>
        <dbReference type="ARBA" id="ARBA00022490"/>
    </source>
</evidence>
<evidence type="ECO:0000313" key="20">
    <source>
        <dbReference type="Proteomes" id="UP001152622"/>
    </source>
</evidence>
<dbReference type="PROSITE" id="PS00028">
    <property type="entry name" value="ZINC_FINGER_C2H2_1"/>
    <property type="match status" value="7"/>
</dbReference>
<dbReference type="PROSITE" id="PS50166">
    <property type="entry name" value="IMPORTIN_B_NT"/>
    <property type="match status" value="1"/>
</dbReference>
<feature type="domain" description="C2H2-type" evidence="17">
    <location>
        <begin position="1306"/>
        <end position="1335"/>
    </location>
</feature>
<organism evidence="19 20">
    <name type="scientific">Synaphobranchus kaupii</name>
    <name type="common">Kaup's arrowtooth eel</name>
    <dbReference type="NCBI Taxonomy" id="118154"/>
    <lineage>
        <taxon>Eukaryota</taxon>
        <taxon>Metazoa</taxon>
        <taxon>Chordata</taxon>
        <taxon>Craniata</taxon>
        <taxon>Vertebrata</taxon>
        <taxon>Euteleostomi</taxon>
        <taxon>Actinopterygii</taxon>
        <taxon>Neopterygii</taxon>
        <taxon>Teleostei</taxon>
        <taxon>Anguilliformes</taxon>
        <taxon>Synaphobranchidae</taxon>
        <taxon>Synaphobranchus</taxon>
    </lineage>
</organism>
<dbReference type="InterPro" id="IPR036236">
    <property type="entry name" value="Znf_C2H2_sf"/>
</dbReference>
<name>A0A9Q1ESB9_SYNKA</name>
<evidence type="ECO:0000256" key="4">
    <source>
        <dbReference type="ARBA" id="ARBA00022448"/>
    </source>
</evidence>
<evidence type="ECO:0000256" key="9">
    <source>
        <dbReference type="ARBA" id="ARBA00022833"/>
    </source>
</evidence>
<dbReference type="FunFam" id="3.30.160.60:FF:000072">
    <property type="entry name" value="zinc finger protein 143 isoform X1"/>
    <property type="match status" value="1"/>
</dbReference>
<dbReference type="GO" id="GO:0003677">
    <property type="term" value="F:DNA binding"/>
    <property type="evidence" value="ECO:0007669"/>
    <property type="project" value="UniProtKB-KW"/>
</dbReference>
<dbReference type="FunFam" id="3.30.160.60:FF:000236">
    <property type="entry name" value="zinc finger protein 143 isoform X1"/>
    <property type="match status" value="1"/>
</dbReference>
<feature type="domain" description="C2H2-type" evidence="17">
    <location>
        <begin position="1336"/>
        <end position="1365"/>
    </location>
</feature>
<feature type="domain" description="Importin N-terminal" evidence="18">
    <location>
        <begin position="22"/>
        <end position="101"/>
    </location>
</feature>
<reference evidence="19" key="1">
    <citation type="journal article" date="2023" name="Science">
        <title>Genome structures resolve the early diversification of teleost fishes.</title>
        <authorList>
            <person name="Parey E."/>
            <person name="Louis A."/>
            <person name="Montfort J."/>
            <person name="Bouchez O."/>
            <person name="Roques C."/>
            <person name="Iampietro C."/>
            <person name="Lluch J."/>
            <person name="Castinel A."/>
            <person name="Donnadieu C."/>
            <person name="Desvignes T."/>
            <person name="Floi Bucao C."/>
            <person name="Jouanno E."/>
            <person name="Wen M."/>
            <person name="Mejri S."/>
            <person name="Dirks R."/>
            <person name="Jansen H."/>
            <person name="Henkel C."/>
            <person name="Chen W.J."/>
            <person name="Zahm M."/>
            <person name="Cabau C."/>
            <person name="Klopp C."/>
            <person name="Thompson A.W."/>
            <person name="Robinson-Rechavi M."/>
            <person name="Braasch I."/>
            <person name="Lecointre G."/>
            <person name="Bobe J."/>
            <person name="Postlethwait J.H."/>
            <person name="Berthelot C."/>
            <person name="Roest Crollius H."/>
            <person name="Guiguen Y."/>
        </authorList>
    </citation>
    <scope>NUCLEOTIDE SEQUENCE</scope>
    <source>
        <strain evidence="19">WJC10195</strain>
    </source>
</reference>
<dbReference type="FunFam" id="3.30.160.60:FF:000071">
    <property type="entry name" value="Putative zinc finger protein 143"/>
    <property type="match status" value="1"/>
</dbReference>
<keyword evidence="11" id="KW-0805">Transcription regulation</keyword>
<keyword evidence="9" id="KW-0862">Zinc</keyword>
<keyword evidence="12" id="KW-0238">DNA-binding</keyword>
<feature type="domain" description="C2H2-type" evidence="17">
    <location>
        <begin position="1426"/>
        <end position="1455"/>
    </location>
</feature>
<dbReference type="Proteomes" id="UP001152622">
    <property type="component" value="Chromosome 13"/>
</dbReference>
<dbReference type="GO" id="GO:0005635">
    <property type="term" value="C:nuclear envelope"/>
    <property type="evidence" value="ECO:0007669"/>
    <property type="project" value="TreeGrafter"/>
</dbReference>
<evidence type="ECO:0000313" key="19">
    <source>
        <dbReference type="EMBL" id="KAJ8344028.1"/>
    </source>
</evidence>
<evidence type="ECO:0008006" key="21">
    <source>
        <dbReference type="Google" id="ProtNLM"/>
    </source>
</evidence>
<dbReference type="Pfam" id="PF00096">
    <property type="entry name" value="zf-C2H2"/>
    <property type="match status" value="3"/>
</dbReference>
<dbReference type="Pfam" id="PF03810">
    <property type="entry name" value="IBN_N"/>
    <property type="match status" value="1"/>
</dbReference>
<dbReference type="InterPro" id="IPR013713">
    <property type="entry name" value="XPO2_central"/>
</dbReference>
<keyword evidence="5" id="KW-0963">Cytoplasm</keyword>
<dbReference type="Pfam" id="PF08506">
    <property type="entry name" value="Cse1"/>
    <property type="match status" value="1"/>
</dbReference>
<keyword evidence="20" id="KW-1185">Reference proteome</keyword>
<comment type="subcellular location">
    <subcellularLocation>
        <location evidence="2">Cytoplasm</location>
    </subcellularLocation>
    <subcellularLocation>
        <location evidence="1">Nucleus</location>
    </subcellularLocation>
</comment>
<accession>A0A9Q1ESB9</accession>
<feature type="domain" description="C2H2-type" evidence="17">
    <location>
        <begin position="1456"/>
        <end position="1485"/>
    </location>
</feature>
<evidence type="ECO:0000259" key="17">
    <source>
        <dbReference type="PROSITE" id="PS50157"/>
    </source>
</evidence>
<evidence type="ECO:0000256" key="11">
    <source>
        <dbReference type="ARBA" id="ARBA00023015"/>
    </source>
</evidence>
<dbReference type="SUPFAM" id="SSF57667">
    <property type="entry name" value="beta-beta-alpha zinc fingers"/>
    <property type="match status" value="3"/>
</dbReference>
<feature type="domain" description="C2H2-type" evidence="17">
    <location>
        <begin position="1366"/>
        <end position="1395"/>
    </location>
</feature>
<dbReference type="SMART" id="SM00355">
    <property type="entry name" value="ZnF_C2H2"/>
    <property type="match status" value="7"/>
</dbReference>
<keyword evidence="6" id="KW-0479">Metal-binding</keyword>
<feature type="domain" description="C2H2-type" evidence="17">
    <location>
        <begin position="1486"/>
        <end position="1514"/>
    </location>
</feature>
<dbReference type="InterPro" id="IPR001494">
    <property type="entry name" value="Importin-beta_N"/>
</dbReference>
<evidence type="ECO:0000256" key="16">
    <source>
        <dbReference type="SAM" id="MobiDB-lite"/>
    </source>
</evidence>
<keyword evidence="7" id="KW-0677">Repeat</keyword>
<evidence type="ECO:0000256" key="8">
    <source>
        <dbReference type="ARBA" id="ARBA00022771"/>
    </source>
</evidence>
<comment type="caution">
    <text evidence="19">The sequence shown here is derived from an EMBL/GenBank/DDBJ whole genome shotgun (WGS) entry which is preliminary data.</text>
</comment>
<feature type="region of interest" description="Disordered" evidence="16">
    <location>
        <begin position="881"/>
        <end position="909"/>
    </location>
</feature>
<evidence type="ECO:0000256" key="10">
    <source>
        <dbReference type="ARBA" id="ARBA00022927"/>
    </source>
</evidence>
<evidence type="ECO:0000256" key="14">
    <source>
        <dbReference type="ARBA" id="ARBA00023242"/>
    </source>
</evidence>
<evidence type="ECO:0000256" key="1">
    <source>
        <dbReference type="ARBA" id="ARBA00004123"/>
    </source>
</evidence>
<dbReference type="EMBL" id="JAINUF010000013">
    <property type="protein sequence ID" value="KAJ8344028.1"/>
    <property type="molecule type" value="Genomic_DNA"/>
</dbReference>
<keyword evidence="8 15" id="KW-0863">Zinc-finger</keyword>
<evidence type="ECO:0000256" key="7">
    <source>
        <dbReference type="ARBA" id="ARBA00022737"/>
    </source>
</evidence>
<dbReference type="GO" id="GO:0031267">
    <property type="term" value="F:small GTPase binding"/>
    <property type="evidence" value="ECO:0007669"/>
    <property type="project" value="InterPro"/>
</dbReference>
<keyword evidence="10" id="KW-0653">Protein transport</keyword>
<feature type="compositionally biased region" description="Acidic residues" evidence="16">
    <location>
        <begin position="883"/>
        <end position="909"/>
    </location>
</feature>
<keyword evidence="4" id="KW-0813">Transport</keyword>
<keyword evidence="13" id="KW-0804">Transcription</keyword>
<dbReference type="SMART" id="SM00913">
    <property type="entry name" value="IBN_N"/>
    <property type="match status" value="1"/>
</dbReference>
<evidence type="ECO:0000256" key="3">
    <source>
        <dbReference type="ARBA" id="ARBA00007991"/>
    </source>
</evidence>
<evidence type="ECO:0000259" key="18">
    <source>
        <dbReference type="PROSITE" id="PS50166"/>
    </source>
</evidence>
<dbReference type="GO" id="GO:0005829">
    <property type="term" value="C:cytosol"/>
    <property type="evidence" value="ECO:0007669"/>
    <property type="project" value="TreeGrafter"/>
</dbReference>
<evidence type="ECO:0000256" key="2">
    <source>
        <dbReference type="ARBA" id="ARBA00004496"/>
    </source>
</evidence>
<dbReference type="Gene3D" id="1.25.10.10">
    <property type="entry name" value="Leucine-rich Repeat Variant"/>
    <property type="match status" value="1"/>
</dbReference>
<dbReference type="InterPro" id="IPR011989">
    <property type="entry name" value="ARM-like"/>
</dbReference>
<sequence>MDPNVLIEALRGTMDPNLREAAERQLNEGHTQVNFVSTLLQVTMSEQLELPVRQAGVIYLKNMVTQYWSEGEATPGDTPVCNIPEEDRQFIRDNIVEAIIHSPERIRVQLTTCIHHMIKHDYPGKWTAIVDKIGFYLQSDNSGGWLGILLCLYQLVKNYEYKKPDERSPLVAAMQIFMPMLKDRFIQLLPDPSSDSVLIQKQIFKILYALFQYNLPLELINRQNLTEWMEILKTVVDRDVPQETLQVDEDDRPELPWWKCKKWALHILARLFERYGSPGNTTKEYNEFAELFLKGYAVSAQQVLLKVLYQYKEKQYVAPRVLQQTLNYINQGISHAVTWKNLKPHIQGIIQDVVFPLMCYTDSDEELWQEDPYEYIRMKFDVFEDFISPTTAAQTLLFTSCNKRKEVLQKTMGFCYQILTEPTADPRKKDGALHMIGSLAEILLKKKIYKDQMEFMLQNHVFLLFRSELGYMRARACWVLHYFCEVKFKSDQNLQTALELTRLCLINDNEMPVKVEAAIALQVLISNQEKAKEYITPFIRPVMQALLHIVRETENDDLTNVIQKMICEYSEEVTPIAVEMTQHLAMTFNQVIQTGPDEEGGDDKAVTAMGILNTIDTLLSVVEDHKEITQQLEGICLQVIGTVLQQHVLEFYEEILSLAHSLTCQQVSPQMWQLLPLVFEVFQQDGFDYFTDMMPLLHNYVTVDTDTLLSDTKYLEMIYSMCKKVLTGDPGEDPECHAAKLLEVIILQCKGRGIDQVVPLFVALALERLTREVKTSELRTMCLQVAIAALYYSPALLLNTLENLRFPNNTEPITNHFITQWLKDVDCFLGLHDRKMCVLGLCALIDLEQRPQAVAQAAGQLLPATILLFSGLKRAYACRAEHENDEDDDDEDGEEDDENAELGSDEDDIDEEGQEYLEMLAKQAGEDGDDEDWEEDDAEETALEGYTTAVDDEDNLVDEYQIFKVILQNIQTRDPAWYQALTQTLDEEQGKQLHDIGTLADQRRAAHESKMIEKHGGYKFTAPVDISCPDAWWSDEGIVGKFRRAGMLLAQINRDSQSMAEFQAGGADTQHVTLCLTEAVAVADGDPMENMDTVSLQAVTLVDGSTAYIQHNPRVSLSDGKLMEGQVIQLEDGSAAYVQHVSMPKTEAVGMGSAGEWGSPLCAVVGDDSLRLEDGQAVQLEDGTTAYIHHAPKETYDQSSLQAVQLEDGTTAYIQHTVQMPQTNTILAIQADGIVTDLQAEGAIDSETISVLEQYTAKVESAECIASSRLVSRGEADGSVQMQIVLQGQGSGRGLAKAQQVGEKAFRCDYEGCGKLYTTAHHLKVHERSHTGDRPYLCDHPGCGKKFATGYGLKSHVRTHTGEKPYRCQEINCLKSFKTSGDLQKHIRTHTGERPFTCPFEGCGRSFTTSNIRKVHIRTHTGERPYYCSEPSCGRAFASATNYKNHMRIHTGEKPYVCTVPGCDKRFTEYSSLYKHHVVHTPCKPYNCNHCGKTYKQISTLAMHKRTAHNDTEPIEEEQEAYFEPPTDAIDEPGVTYVPVVEEEDSGSEQVSMETAEVIGQQHVNLITQDGTQQVCISQADLQAMENTITMVTQDGTTITVPAHEAMLSGGTHAVTMVTADGTEGQLAIVAPDLAAFQTSQVELSQEHHHHPHPVTLLATGSNGTQIAVQLSEQPSLEEAIRIASRIQQGETPGLDD</sequence>
<protein>
    <recommendedName>
        <fullName evidence="21">Importin-7</fullName>
    </recommendedName>
</protein>
<gene>
    <name evidence="19" type="ORF">SKAU_G00313570</name>
</gene>
<dbReference type="InterPro" id="IPR016024">
    <property type="entry name" value="ARM-type_fold"/>
</dbReference>
<dbReference type="PROSITE" id="PS50157">
    <property type="entry name" value="ZINC_FINGER_C2H2_2"/>
    <property type="match status" value="7"/>
</dbReference>
<comment type="similarity">
    <text evidence="3">Belongs to the importin beta family.</text>
</comment>
<dbReference type="PANTHER" id="PTHR10997:SF27">
    <property type="entry name" value="IMPORTIN-7"/>
    <property type="match status" value="1"/>
</dbReference>
<dbReference type="Pfam" id="PF25758">
    <property type="entry name" value="TPR_IPO11"/>
    <property type="match status" value="1"/>
</dbReference>
<keyword evidence="14" id="KW-0539">Nucleus</keyword>
<evidence type="ECO:0000256" key="12">
    <source>
        <dbReference type="ARBA" id="ARBA00023125"/>
    </source>
</evidence>
<dbReference type="GO" id="GO:0008270">
    <property type="term" value="F:zinc ion binding"/>
    <property type="evidence" value="ECO:0007669"/>
    <property type="project" value="UniProtKB-KW"/>
</dbReference>
<dbReference type="FunFam" id="3.30.160.60:FF:000142">
    <property type="entry name" value="Putative zinc finger protein 143"/>
    <property type="match status" value="1"/>
</dbReference>
<dbReference type="SUPFAM" id="SSF48371">
    <property type="entry name" value="ARM repeat"/>
    <property type="match status" value="1"/>
</dbReference>
<dbReference type="OrthoDB" id="760868at2759"/>
<dbReference type="InterPro" id="IPR058669">
    <property type="entry name" value="TPR_IPO7/11-like"/>
</dbReference>
<dbReference type="Gene3D" id="3.30.160.60">
    <property type="entry name" value="Classic Zinc Finger"/>
    <property type="match status" value="7"/>
</dbReference>
<evidence type="ECO:0000256" key="15">
    <source>
        <dbReference type="PROSITE-ProRule" id="PRU00042"/>
    </source>
</evidence>
<proteinExistence type="inferred from homology"/>
<dbReference type="FunFam" id="3.30.160.60:FF:000340">
    <property type="entry name" value="zinc finger protein 473 isoform X1"/>
    <property type="match status" value="1"/>
</dbReference>
<dbReference type="PANTHER" id="PTHR10997">
    <property type="entry name" value="IMPORTIN-7, 8, 11"/>
    <property type="match status" value="1"/>
</dbReference>
<feature type="domain" description="C2H2-type" evidence="17">
    <location>
        <begin position="1396"/>
        <end position="1425"/>
    </location>
</feature>
<dbReference type="FunFam" id="1.25.10.10:FF:000053">
    <property type="entry name" value="Importin 7"/>
    <property type="match status" value="1"/>
</dbReference>
<evidence type="ECO:0000256" key="6">
    <source>
        <dbReference type="ARBA" id="ARBA00022723"/>
    </source>
</evidence>
<evidence type="ECO:0000256" key="13">
    <source>
        <dbReference type="ARBA" id="ARBA00023163"/>
    </source>
</evidence>
<dbReference type="FunFam" id="3.30.160.60:FF:000125">
    <property type="entry name" value="Putative zinc finger protein 143"/>
    <property type="match status" value="2"/>
</dbReference>